<evidence type="ECO:0000313" key="15">
    <source>
        <dbReference type="Proteomes" id="UP000305760"/>
    </source>
</evidence>
<comment type="catalytic activity">
    <reaction evidence="13">
        <text>a lipid A disaccharide + ATP = a lipid IVA + ADP + H(+)</text>
        <dbReference type="Rhea" id="RHEA:67840"/>
        <dbReference type="ChEBI" id="CHEBI:15378"/>
        <dbReference type="ChEBI" id="CHEBI:30616"/>
        <dbReference type="ChEBI" id="CHEBI:176343"/>
        <dbReference type="ChEBI" id="CHEBI:176425"/>
        <dbReference type="ChEBI" id="CHEBI:456216"/>
        <dbReference type="EC" id="2.7.1.130"/>
    </reaction>
</comment>
<keyword evidence="7 13" id="KW-0808">Transferase</keyword>
<dbReference type="PANTHER" id="PTHR42724">
    <property type="entry name" value="TETRAACYLDISACCHARIDE 4'-KINASE"/>
    <property type="match status" value="1"/>
</dbReference>
<keyword evidence="11 13" id="KW-0443">Lipid metabolism</keyword>
<reference evidence="14 15" key="1">
    <citation type="submission" date="2019-03" db="EMBL/GenBank/DDBJ databases">
        <title>Arenimonas daejeonensis sp. nov., isolated from compost.</title>
        <authorList>
            <person name="Jeon C.O."/>
        </authorList>
    </citation>
    <scope>NUCLEOTIDE SEQUENCE [LARGE SCALE GENOMIC DNA]</scope>
    <source>
        <strain evidence="14 15">R29</strain>
    </source>
</reference>
<keyword evidence="9 13" id="KW-0418">Kinase</keyword>
<comment type="similarity">
    <text evidence="13">Belongs to the LpxK family.</text>
</comment>
<sequence>MERWLLRRWYGGVAPEPGLRLLSLVYAGLLRLDRALYRRGLRRVHRLRVPVIVVGNLVAGGSGKTPLTIALARSLAAQGWKPGIVSRGYGRRSLDPVRVQPHLSAEVCGDEPLLIARQTGLPVFVDSDRVAAARRLVAEGCTLIIADDGLQHRRLGRDLEIEVIDGERRHGNGRLIPAGPLREPASRRVDLRVVNGGTAGEGEWAMQLVLADAQPLEGGPALALQDFAAEPVHAVAGIGHPARFFAALRARGLQLHEHAFPDHHDYLAQDLRLDPPLPILMTEKDAVKCAEFGLSRAYAIPVRAELPAGFFAAVRERLADWSCAHAGH</sequence>
<comment type="caution">
    <text evidence="14">The sequence shown here is derived from an EMBL/GenBank/DDBJ whole genome shotgun (WGS) entry which is preliminary data.</text>
</comment>
<dbReference type="GO" id="GO:0009244">
    <property type="term" value="P:lipopolysaccharide core region biosynthetic process"/>
    <property type="evidence" value="ECO:0007669"/>
    <property type="project" value="TreeGrafter"/>
</dbReference>
<dbReference type="GO" id="GO:0005886">
    <property type="term" value="C:plasma membrane"/>
    <property type="evidence" value="ECO:0007669"/>
    <property type="project" value="TreeGrafter"/>
</dbReference>
<dbReference type="NCBIfam" id="TIGR00682">
    <property type="entry name" value="lpxK"/>
    <property type="match status" value="1"/>
</dbReference>
<dbReference type="InterPro" id="IPR027417">
    <property type="entry name" value="P-loop_NTPase"/>
</dbReference>
<keyword evidence="10 13" id="KW-0067">ATP-binding</keyword>
<dbReference type="EMBL" id="SMDR01000001">
    <property type="protein sequence ID" value="TNJ35820.1"/>
    <property type="molecule type" value="Genomic_DNA"/>
</dbReference>
<dbReference type="OrthoDB" id="9766423at2"/>
<evidence type="ECO:0000256" key="7">
    <source>
        <dbReference type="ARBA" id="ARBA00022679"/>
    </source>
</evidence>
<evidence type="ECO:0000256" key="10">
    <source>
        <dbReference type="ARBA" id="ARBA00022840"/>
    </source>
</evidence>
<organism evidence="14 15">
    <name type="scientific">Arenimonas terrae</name>
    <dbReference type="NCBI Taxonomy" id="2546226"/>
    <lineage>
        <taxon>Bacteria</taxon>
        <taxon>Pseudomonadati</taxon>
        <taxon>Pseudomonadota</taxon>
        <taxon>Gammaproteobacteria</taxon>
        <taxon>Lysobacterales</taxon>
        <taxon>Lysobacteraceae</taxon>
        <taxon>Arenimonas</taxon>
    </lineage>
</organism>
<dbReference type="GO" id="GO:0009245">
    <property type="term" value="P:lipid A biosynthetic process"/>
    <property type="evidence" value="ECO:0007669"/>
    <property type="project" value="UniProtKB-UniRule"/>
</dbReference>
<dbReference type="SUPFAM" id="SSF52540">
    <property type="entry name" value="P-loop containing nucleoside triphosphate hydrolases"/>
    <property type="match status" value="1"/>
</dbReference>
<evidence type="ECO:0000256" key="4">
    <source>
        <dbReference type="ARBA" id="ARBA00016436"/>
    </source>
</evidence>
<keyword evidence="5 13" id="KW-0444">Lipid biosynthesis</keyword>
<dbReference type="UniPathway" id="UPA00359">
    <property type="reaction ID" value="UER00482"/>
</dbReference>
<evidence type="ECO:0000256" key="1">
    <source>
        <dbReference type="ARBA" id="ARBA00002274"/>
    </source>
</evidence>
<name>A0A5C4RXH4_9GAMM</name>
<evidence type="ECO:0000256" key="12">
    <source>
        <dbReference type="ARBA" id="ARBA00029757"/>
    </source>
</evidence>
<evidence type="ECO:0000256" key="9">
    <source>
        <dbReference type="ARBA" id="ARBA00022777"/>
    </source>
</evidence>
<dbReference type="Pfam" id="PF02606">
    <property type="entry name" value="LpxK"/>
    <property type="match status" value="1"/>
</dbReference>
<protein>
    <recommendedName>
        <fullName evidence="4 13">Tetraacyldisaccharide 4'-kinase</fullName>
        <ecNumber evidence="3 13">2.7.1.130</ecNumber>
    </recommendedName>
    <alternativeName>
        <fullName evidence="12 13">Lipid A 4'-kinase</fullName>
    </alternativeName>
</protein>
<evidence type="ECO:0000256" key="5">
    <source>
        <dbReference type="ARBA" id="ARBA00022516"/>
    </source>
</evidence>
<dbReference type="GO" id="GO:0009029">
    <property type="term" value="F:lipid-A 4'-kinase activity"/>
    <property type="evidence" value="ECO:0007669"/>
    <property type="project" value="UniProtKB-UniRule"/>
</dbReference>
<dbReference type="EC" id="2.7.1.130" evidence="3 13"/>
<dbReference type="Proteomes" id="UP000305760">
    <property type="component" value="Unassembled WGS sequence"/>
</dbReference>
<comment type="function">
    <text evidence="1 13">Transfers the gamma-phosphate of ATP to the 4'-position of a tetraacyldisaccharide 1-phosphate intermediate (termed DS-1-P) to form tetraacyldisaccharide 1,4'-bis-phosphate (lipid IVA).</text>
</comment>
<dbReference type="GO" id="GO:0005524">
    <property type="term" value="F:ATP binding"/>
    <property type="evidence" value="ECO:0007669"/>
    <property type="project" value="UniProtKB-UniRule"/>
</dbReference>
<evidence type="ECO:0000256" key="13">
    <source>
        <dbReference type="HAMAP-Rule" id="MF_00409"/>
    </source>
</evidence>
<dbReference type="AlphaFoldDB" id="A0A5C4RXH4"/>
<evidence type="ECO:0000313" key="14">
    <source>
        <dbReference type="EMBL" id="TNJ35820.1"/>
    </source>
</evidence>
<evidence type="ECO:0000256" key="3">
    <source>
        <dbReference type="ARBA" id="ARBA00012071"/>
    </source>
</evidence>
<keyword evidence="8 13" id="KW-0547">Nucleotide-binding</keyword>
<accession>A0A5C4RXH4</accession>
<dbReference type="PANTHER" id="PTHR42724:SF1">
    <property type="entry name" value="TETRAACYLDISACCHARIDE 4'-KINASE, MITOCHONDRIAL-RELATED"/>
    <property type="match status" value="1"/>
</dbReference>
<feature type="binding site" evidence="13">
    <location>
        <begin position="58"/>
        <end position="65"/>
    </location>
    <ligand>
        <name>ATP</name>
        <dbReference type="ChEBI" id="CHEBI:30616"/>
    </ligand>
</feature>
<evidence type="ECO:0000256" key="11">
    <source>
        <dbReference type="ARBA" id="ARBA00023098"/>
    </source>
</evidence>
<keyword evidence="15" id="KW-1185">Reference proteome</keyword>
<evidence type="ECO:0000256" key="2">
    <source>
        <dbReference type="ARBA" id="ARBA00004870"/>
    </source>
</evidence>
<comment type="pathway">
    <text evidence="2 13">Glycolipid biosynthesis; lipid IV(A) biosynthesis; lipid IV(A) from (3R)-3-hydroxytetradecanoyl-[acyl-carrier-protein] and UDP-N-acetyl-alpha-D-glucosamine: step 6/6.</text>
</comment>
<keyword evidence="6 13" id="KW-0441">Lipid A biosynthesis</keyword>
<proteinExistence type="inferred from homology"/>
<evidence type="ECO:0000256" key="8">
    <source>
        <dbReference type="ARBA" id="ARBA00022741"/>
    </source>
</evidence>
<gene>
    <name evidence="13" type="primary">lpxK</name>
    <name evidence="14" type="ORF">E1B00_02660</name>
</gene>
<evidence type="ECO:0000256" key="6">
    <source>
        <dbReference type="ARBA" id="ARBA00022556"/>
    </source>
</evidence>
<dbReference type="InterPro" id="IPR003758">
    <property type="entry name" value="LpxK"/>
</dbReference>
<dbReference type="HAMAP" id="MF_00409">
    <property type="entry name" value="LpxK"/>
    <property type="match status" value="1"/>
</dbReference>